<keyword evidence="3" id="KW-0813">Transport</keyword>
<sequence>MSVVILFWSLLIAQLMLVTAMALAVVRLILGPRAEDRVLAMDAFYIGAMLLLVTFGIRTGSTLYFEAALIIALLSFVSTLAAAKFLMRGEVIE</sequence>
<dbReference type="PANTHER" id="PTHR34702:SF1">
    <property type="entry name" value="NA(+)_H(+) ANTIPORTER SUBUNIT F"/>
    <property type="match status" value="1"/>
</dbReference>
<evidence type="ECO:0000313" key="9">
    <source>
        <dbReference type="EMBL" id="PYE90515.1"/>
    </source>
</evidence>
<comment type="subcellular location">
    <subcellularLocation>
        <location evidence="1">Cell membrane</location>
        <topology evidence="1">Multi-pass membrane protein</topology>
    </subcellularLocation>
</comment>
<reference evidence="9 10" key="1">
    <citation type="submission" date="2018-06" db="EMBL/GenBank/DDBJ databases">
        <title>Genomic Encyclopedia of Type Strains, Phase III (KMG-III): the genomes of soil and plant-associated and newly described type strains.</title>
        <authorList>
            <person name="Whitman W."/>
        </authorList>
    </citation>
    <scope>NUCLEOTIDE SEQUENCE [LARGE SCALE GENOMIC DNA]</scope>
    <source>
        <strain evidence="9 10">ORS 1419</strain>
    </source>
</reference>
<dbReference type="EMBL" id="QJTF01000001">
    <property type="protein sequence ID" value="PYE90515.1"/>
    <property type="molecule type" value="Genomic_DNA"/>
</dbReference>
<evidence type="ECO:0000256" key="3">
    <source>
        <dbReference type="ARBA" id="ARBA00022448"/>
    </source>
</evidence>
<protein>
    <submittedName>
        <fullName evidence="9">Multisubunit potassium/proton antiporter PhaF subunit</fullName>
    </submittedName>
</protein>
<keyword evidence="7 8" id="KW-0472">Membrane</keyword>
<keyword evidence="4" id="KW-1003">Cell membrane</keyword>
<organism evidence="9 10">
    <name type="scientific">Phyllobacterium leguminum</name>
    <dbReference type="NCBI Taxonomy" id="314237"/>
    <lineage>
        <taxon>Bacteria</taxon>
        <taxon>Pseudomonadati</taxon>
        <taxon>Pseudomonadota</taxon>
        <taxon>Alphaproteobacteria</taxon>
        <taxon>Hyphomicrobiales</taxon>
        <taxon>Phyllobacteriaceae</taxon>
        <taxon>Phyllobacterium</taxon>
    </lineage>
</organism>
<dbReference type="GO" id="GO:0015385">
    <property type="term" value="F:sodium:proton antiporter activity"/>
    <property type="evidence" value="ECO:0007669"/>
    <property type="project" value="TreeGrafter"/>
</dbReference>
<proteinExistence type="inferred from homology"/>
<dbReference type="GO" id="GO:0005886">
    <property type="term" value="C:plasma membrane"/>
    <property type="evidence" value="ECO:0007669"/>
    <property type="project" value="UniProtKB-SubCell"/>
</dbReference>
<feature type="transmembrane region" description="Helical" evidence="8">
    <location>
        <begin position="63"/>
        <end position="87"/>
    </location>
</feature>
<evidence type="ECO:0000256" key="7">
    <source>
        <dbReference type="ARBA" id="ARBA00023136"/>
    </source>
</evidence>
<evidence type="ECO:0000256" key="1">
    <source>
        <dbReference type="ARBA" id="ARBA00004651"/>
    </source>
</evidence>
<dbReference type="RefSeq" id="WP_110747787.1">
    <property type="nucleotide sequence ID" value="NZ_QJTF01000001.1"/>
</dbReference>
<dbReference type="NCBIfam" id="NF004812">
    <property type="entry name" value="PRK06161.1"/>
    <property type="match status" value="1"/>
</dbReference>
<comment type="similarity">
    <text evidence="2">Belongs to the CPA3 antiporters (TC 2.A.63) subunit F family.</text>
</comment>
<dbReference type="OrthoDB" id="9800226at2"/>
<keyword evidence="10" id="KW-1185">Reference proteome</keyword>
<dbReference type="Pfam" id="PF04066">
    <property type="entry name" value="MrpF_PhaF"/>
    <property type="match status" value="1"/>
</dbReference>
<dbReference type="PANTHER" id="PTHR34702">
    <property type="entry name" value="NA(+)/H(+) ANTIPORTER SUBUNIT F1"/>
    <property type="match status" value="1"/>
</dbReference>
<feature type="transmembrane region" description="Helical" evidence="8">
    <location>
        <begin position="6"/>
        <end position="26"/>
    </location>
</feature>
<evidence type="ECO:0000256" key="6">
    <source>
        <dbReference type="ARBA" id="ARBA00022989"/>
    </source>
</evidence>
<evidence type="ECO:0000313" key="10">
    <source>
        <dbReference type="Proteomes" id="UP000247454"/>
    </source>
</evidence>
<accession>A0A318TBA8</accession>
<evidence type="ECO:0000256" key="5">
    <source>
        <dbReference type="ARBA" id="ARBA00022692"/>
    </source>
</evidence>
<evidence type="ECO:0000256" key="2">
    <source>
        <dbReference type="ARBA" id="ARBA00009212"/>
    </source>
</evidence>
<dbReference type="InterPro" id="IPR007208">
    <property type="entry name" value="MrpF/PhaF-like"/>
</dbReference>
<name>A0A318TBA8_9HYPH</name>
<dbReference type="Proteomes" id="UP000247454">
    <property type="component" value="Unassembled WGS sequence"/>
</dbReference>
<keyword evidence="5 8" id="KW-0812">Transmembrane</keyword>
<evidence type="ECO:0000256" key="4">
    <source>
        <dbReference type="ARBA" id="ARBA00022475"/>
    </source>
</evidence>
<dbReference type="AlphaFoldDB" id="A0A318TBA8"/>
<keyword evidence="6 8" id="KW-1133">Transmembrane helix</keyword>
<evidence type="ECO:0000256" key="8">
    <source>
        <dbReference type="SAM" id="Phobius"/>
    </source>
</evidence>
<comment type="caution">
    <text evidence="9">The sequence shown here is derived from an EMBL/GenBank/DDBJ whole genome shotgun (WGS) entry which is preliminary data.</text>
</comment>
<feature type="transmembrane region" description="Helical" evidence="8">
    <location>
        <begin position="38"/>
        <end position="57"/>
    </location>
</feature>
<gene>
    <name evidence="9" type="ORF">C7477_101188</name>
</gene>